<dbReference type="InterPro" id="IPR019542">
    <property type="entry name" value="Enhancer_polycomb-like_N"/>
</dbReference>
<evidence type="ECO:0000256" key="6">
    <source>
        <dbReference type="ARBA" id="ARBA00023242"/>
    </source>
</evidence>
<evidence type="ECO:0000259" key="9">
    <source>
        <dbReference type="Pfam" id="PF06752"/>
    </source>
</evidence>
<evidence type="ECO:0000313" key="11">
    <source>
        <dbReference type="Proteomes" id="UP001652583"/>
    </source>
</evidence>
<dbReference type="GO" id="GO:0005634">
    <property type="term" value="C:nucleus"/>
    <property type="evidence" value="ECO:0007669"/>
    <property type="project" value="UniProtKB-SubCell"/>
</dbReference>
<dbReference type="RefSeq" id="XP_014923865.1">
    <property type="nucleotide sequence ID" value="XM_015068379.3"/>
</dbReference>
<dbReference type="PANTHER" id="PTHR14898">
    <property type="entry name" value="ENHANCER OF POLYCOMB"/>
    <property type="match status" value="1"/>
</dbReference>
<feature type="compositionally biased region" description="Polar residues" evidence="8">
    <location>
        <begin position="593"/>
        <end position="609"/>
    </location>
</feature>
<dbReference type="GO" id="GO:0035267">
    <property type="term" value="C:NuA4 histone acetyltransferase complex"/>
    <property type="evidence" value="ECO:0007669"/>
    <property type="project" value="InterPro"/>
</dbReference>
<evidence type="ECO:0000256" key="5">
    <source>
        <dbReference type="ARBA" id="ARBA00023163"/>
    </source>
</evidence>
<feature type="region of interest" description="Disordered" evidence="8">
    <location>
        <begin position="581"/>
        <end position="609"/>
    </location>
</feature>
<name>A0A6I9ZPW8_ACIJB</name>
<evidence type="ECO:0000259" key="10">
    <source>
        <dbReference type="Pfam" id="PF10513"/>
    </source>
</evidence>
<keyword evidence="4 7" id="KW-0805">Transcription regulation</keyword>
<evidence type="ECO:0000313" key="12">
    <source>
        <dbReference type="RefSeq" id="XP_014923865.1"/>
    </source>
</evidence>
<keyword evidence="3" id="KW-0156">Chromatin regulator</keyword>
<feature type="region of interest" description="Disordered" evidence="8">
    <location>
        <begin position="536"/>
        <end position="564"/>
    </location>
</feature>
<feature type="compositionally biased region" description="Polar residues" evidence="8">
    <location>
        <begin position="550"/>
        <end position="564"/>
    </location>
</feature>
<evidence type="ECO:0000256" key="3">
    <source>
        <dbReference type="ARBA" id="ARBA00022853"/>
    </source>
</evidence>
<evidence type="ECO:0000256" key="2">
    <source>
        <dbReference type="ARBA" id="ARBA00008035"/>
    </source>
</evidence>
<feature type="domain" description="Enhancer of polycomb C-terminal" evidence="9">
    <location>
        <begin position="514"/>
        <end position="743"/>
    </location>
</feature>
<dbReference type="AlphaFoldDB" id="A0A6I9ZPW8"/>
<dbReference type="InterPro" id="IPR024943">
    <property type="entry name" value="Enhancer_polycomb"/>
</dbReference>
<reference evidence="12" key="2">
    <citation type="submission" date="2025-08" db="UniProtKB">
        <authorList>
            <consortium name="RefSeq"/>
        </authorList>
    </citation>
    <scope>IDENTIFICATION</scope>
    <source>
        <tissue evidence="12">Blood</tissue>
    </source>
</reference>
<evidence type="ECO:0000256" key="7">
    <source>
        <dbReference type="RuleBase" id="RU361124"/>
    </source>
</evidence>
<keyword evidence="11" id="KW-1185">Reference proteome</keyword>
<keyword evidence="5 7" id="KW-0804">Transcription</keyword>
<reference evidence="11" key="1">
    <citation type="submission" date="2025-05" db="UniProtKB">
        <authorList>
            <consortium name="RefSeq"/>
        </authorList>
    </citation>
    <scope>NUCLEOTIDE SEQUENCE [LARGE SCALE GENOMIC DNA]</scope>
</reference>
<dbReference type="Proteomes" id="UP001652583">
    <property type="component" value="Chromosome C1"/>
</dbReference>
<evidence type="ECO:0000256" key="8">
    <source>
        <dbReference type="SAM" id="MobiDB-lite"/>
    </source>
</evidence>
<comment type="similarity">
    <text evidence="2 7">Belongs to the enhancer of polycomb family.</text>
</comment>
<protein>
    <recommendedName>
        <fullName evidence="7">Enhancer of polycomb homolog</fullName>
    </recommendedName>
</protein>
<evidence type="ECO:0000256" key="1">
    <source>
        <dbReference type="ARBA" id="ARBA00004123"/>
    </source>
</evidence>
<accession>A0A6I9ZPW8</accession>
<gene>
    <name evidence="12" type="primary">EPC2</name>
</gene>
<dbReference type="GeneID" id="106971531"/>
<sequence length="743" mass="83759">MSKLSFRARALDAAKPLPIYRGKDMPDLNDCVSINRAVPQMPTGMEKEEESEHHLQRAISAQQVFREKKESMVIPVPEAESNVNYYNRLYKGEFKQPKQFIHIQPFNLDNEQPDYDMDSEDETLLNRLNRKMEIKPLQFEIMIDRLEKASSNQLVTLQEAKLLLNEDDYLIKAVYDYWVRKRKNCRGPSLIPQIKQEKRDGSTNNDPYVAFRRRTEKMQTRKNRKNDEASYEKMLKLRREFSRAITILEMIKRREKTKRELLHLTLEVVEKRYHLGDYGGEILNEVKINRSEKELYATPATLHNGNHHKVQECKTKVPSPVSEPEEENDPDGPCAFRRRAGCQYYAPRLDQANHSFENSELADLDKLRYRHCLTTLTVPRRCIGFARRRIGRGGRVIMDRISTEHDPVLKQIDPEMLNGFSSSSQTIDFSSNFTRTNASNKHCENRLSLSEILSNIRSCRLQCFQPRLLNLQDSDSEECTSRKSGQTVNNKRVSAASVALLNTSKNGISVTGGITEEQFQTHQQQLVQMQRQQLAQLQQKQQSQHSSQQTHPKAQGSSTSDCMSKTLDSASAHFAASAVVSAPVPSRSEVAKEQNTGHNNINGVVQPSGTSKTLYSTNMALSSSPGISAVQLVRTVGHTTTNHLIPALCTSSPQTLPMNNSCLTNAVHLNNVSVVSPVNVHINTRTSAPSPTALKLATVAASMDRVPKVTPSSAISSIARENHEPERLGLNGIAETTVAMEVT</sequence>
<feature type="compositionally biased region" description="Low complexity" evidence="8">
    <location>
        <begin position="536"/>
        <end position="549"/>
    </location>
</feature>
<dbReference type="CTD" id="26122"/>
<dbReference type="Pfam" id="PF06752">
    <property type="entry name" value="E_Pc_C"/>
    <property type="match status" value="1"/>
</dbReference>
<dbReference type="GO" id="GO:0006357">
    <property type="term" value="P:regulation of transcription by RNA polymerase II"/>
    <property type="evidence" value="ECO:0007669"/>
    <property type="project" value="InterPro"/>
</dbReference>
<dbReference type="InterPro" id="IPR009607">
    <property type="entry name" value="Enhancer_polycomb_C"/>
</dbReference>
<evidence type="ECO:0000256" key="4">
    <source>
        <dbReference type="ARBA" id="ARBA00023015"/>
    </source>
</evidence>
<dbReference type="GO" id="GO:0006325">
    <property type="term" value="P:chromatin organization"/>
    <property type="evidence" value="ECO:0007669"/>
    <property type="project" value="UniProtKB-KW"/>
</dbReference>
<keyword evidence="6 7" id="KW-0539">Nucleus</keyword>
<feature type="domain" description="Enhancer of polycomb-like N-terminal" evidence="10">
    <location>
        <begin position="7"/>
        <end position="148"/>
    </location>
</feature>
<organism evidence="11 12">
    <name type="scientific">Acinonyx jubatus</name>
    <name type="common">Cheetah</name>
    <dbReference type="NCBI Taxonomy" id="32536"/>
    <lineage>
        <taxon>Eukaryota</taxon>
        <taxon>Metazoa</taxon>
        <taxon>Chordata</taxon>
        <taxon>Craniata</taxon>
        <taxon>Vertebrata</taxon>
        <taxon>Euteleostomi</taxon>
        <taxon>Mammalia</taxon>
        <taxon>Eutheria</taxon>
        <taxon>Laurasiatheria</taxon>
        <taxon>Carnivora</taxon>
        <taxon>Feliformia</taxon>
        <taxon>Felidae</taxon>
        <taxon>Felinae</taxon>
        <taxon>Acinonyx</taxon>
    </lineage>
</organism>
<comment type="subcellular location">
    <subcellularLocation>
        <location evidence="1 7">Nucleus</location>
    </subcellularLocation>
</comment>
<dbReference type="Pfam" id="PF10513">
    <property type="entry name" value="EPL1"/>
    <property type="match status" value="1"/>
</dbReference>
<proteinExistence type="inferred from homology"/>